<evidence type="ECO:0000313" key="2">
    <source>
        <dbReference type="EMBL" id="PRZ43628.1"/>
    </source>
</evidence>
<dbReference type="Pfam" id="PF03993">
    <property type="entry name" value="DUF349"/>
    <property type="match status" value="3"/>
</dbReference>
<evidence type="ECO:0000256" key="1">
    <source>
        <dbReference type="SAM" id="Coils"/>
    </source>
</evidence>
<keyword evidence="1" id="KW-0175">Coiled coil</keyword>
<dbReference type="InterPro" id="IPR007139">
    <property type="entry name" value="DUF349"/>
</dbReference>
<dbReference type="OrthoDB" id="5422202at2"/>
<reference evidence="2 3" key="1">
    <citation type="submission" date="2018-03" db="EMBL/GenBank/DDBJ databases">
        <title>Genomic Encyclopedia of Archaeal and Bacterial Type Strains, Phase II (KMG-II): from individual species to whole genera.</title>
        <authorList>
            <person name="Goeker M."/>
        </authorList>
    </citation>
    <scope>NUCLEOTIDE SEQUENCE [LARGE SCALE GENOMIC DNA]</scope>
    <source>
        <strain evidence="2 3">DSM 100065</strain>
    </source>
</reference>
<dbReference type="Proteomes" id="UP000237752">
    <property type="component" value="Unassembled WGS sequence"/>
</dbReference>
<accession>A0A2T1A5K5</accession>
<gene>
    <name evidence="2" type="ORF">CLV47_102319</name>
</gene>
<sequence>MVASNEWGRVDDDGTVYVRTAEGERVVGSWQAGAPEEGLALYTRKYDDLATEVSLLASRLESGAGNPQHTAELATQMRASLADAAVIGDLGALDKQLGELLEKTSVKKEEVAAAKAQARADAVAAKEALAAEAEQLSTSTQWKASGDRLRAIIEEWKAIKGVDRKTDDVLWKRFSSARDAFSKARGSHFAQLDKQREAAKEVKLKIVAEAEELSTSTDWGPTASKMKSLMSDWKAAGRAPRDSEDNLWGQFRAAQDKFFAARSAVFDVRDSEQLDNKKAKEQLLDSADKIDPANSLEEAKSALRDLQDKWEQIGHVPREAMRPLEDRLKKVERRVRDAEDAEWKRSAAESNPILLNMREAVTKAETALSKAEAAGNAKKIDEARQALDARREWLAEAEKSVQS</sequence>
<name>A0A2T1A5K5_9ACTN</name>
<comment type="caution">
    <text evidence="2">The sequence shown here is derived from an EMBL/GenBank/DDBJ whole genome shotgun (WGS) entry which is preliminary data.</text>
</comment>
<evidence type="ECO:0000313" key="3">
    <source>
        <dbReference type="Proteomes" id="UP000237752"/>
    </source>
</evidence>
<protein>
    <submittedName>
        <fullName evidence="2">Uncharacterized protein DUF349</fullName>
    </submittedName>
</protein>
<proteinExistence type="predicted"/>
<dbReference type="AlphaFoldDB" id="A0A2T1A5K5"/>
<organism evidence="2 3">
    <name type="scientific">Antricoccus suffuscus</name>
    <dbReference type="NCBI Taxonomy" id="1629062"/>
    <lineage>
        <taxon>Bacteria</taxon>
        <taxon>Bacillati</taxon>
        <taxon>Actinomycetota</taxon>
        <taxon>Actinomycetes</taxon>
        <taxon>Geodermatophilales</taxon>
        <taxon>Antricoccaceae</taxon>
        <taxon>Antricoccus</taxon>
    </lineage>
</organism>
<dbReference type="EMBL" id="PVUE01000002">
    <property type="protein sequence ID" value="PRZ43628.1"/>
    <property type="molecule type" value="Genomic_DNA"/>
</dbReference>
<dbReference type="RefSeq" id="WP_106347926.1">
    <property type="nucleotide sequence ID" value="NZ_PVUE01000002.1"/>
</dbReference>
<feature type="coiled-coil region" evidence="1">
    <location>
        <begin position="321"/>
        <end position="374"/>
    </location>
</feature>
<keyword evidence="3" id="KW-1185">Reference proteome</keyword>